<comment type="caution">
    <text evidence="1">The sequence shown here is derived from an EMBL/GenBank/DDBJ whole genome shotgun (WGS) entry which is preliminary data.</text>
</comment>
<sequence length="50" mass="5528">MVNVEPVESTESLTCHPKLVDFANCMKKKGRGMSIFASTIDGDYYQLAVC</sequence>
<dbReference type="EMBL" id="LFYR01001430">
    <property type="protein sequence ID" value="KMZ61788.1"/>
    <property type="molecule type" value="Genomic_DNA"/>
</dbReference>
<dbReference type="Proteomes" id="UP000036987">
    <property type="component" value="Unassembled WGS sequence"/>
</dbReference>
<name>A0A0K9NYL0_ZOSMR</name>
<keyword evidence="2" id="KW-1185">Reference proteome</keyword>
<dbReference type="OrthoDB" id="2020542at2759"/>
<gene>
    <name evidence="1" type="ORF">ZOSMA_4G00770</name>
</gene>
<proteinExistence type="predicted"/>
<organism evidence="1 2">
    <name type="scientific">Zostera marina</name>
    <name type="common">Eelgrass</name>
    <dbReference type="NCBI Taxonomy" id="29655"/>
    <lineage>
        <taxon>Eukaryota</taxon>
        <taxon>Viridiplantae</taxon>
        <taxon>Streptophyta</taxon>
        <taxon>Embryophyta</taxon>
        <taxon>Tracheophyta</taxon>
        <taxon>Spermatophyta</taxon>
        <taxon>Magnoliopsida</taxon>
        <taxon>Liliopsida</taxon>
        <taxon>Zosteraceae</taxon>
        <taxon>Zostera</taxon>
    </lineage>
</organism>
<evidence type="ECO:0000313" key="2">
    <source>
        <dbReference type="Proteomes" id="UP000036987"/>
    </source>
</evidence>
<accession>A0A0K9NYL0</accession>
<dbReference type="AlphaFoldDB" id="A0A0K9NYL0"/>
<reference evidence="2" key="1">
    <citation type="journal article" date="2016" name="Nature">
        <title>The genome of the seagrass Zostera marina reveals angiosperm adaptation to the sea.</title>
        <authorList>
            <person name="Olsen J.L."/>
            <person name="Rouze P."/>
            <person name="Verhelst B."/>
            <person name="Lin Y.-C."/>
            <person name="Bayer T."/>
            <person name="Collen J."/>
            <person name="Dattolo E."/>
            <person name="De Paoli E."/>
            <person name="Dittami S."/>
            <person name="Maumus F."/>
            <person name="Michel G."/>
            <person name="Kersting A."/>
            <person name="Lauritano C."/>
            <person name="Lohaus R."/>
            <person name="Toepel M."/>
            <person name="Tonon T."/>
            <person name="Vanneste K."/>
            <person name="Amirebrahimi M."/>
            <person name="Brakel J."/>
            <person name="Bostroem C."/>
            <person name="Chovatia M."/>
            <person name="Grimwood J."/>
            <person name="Jenkins J.W."/>
            <person name="Jueterbock A."/>
            <person name="Mraz A."/>
            <person name="Stam W.T."/>
            <person name="Tice H."/>
            <person name="Bornberg-Bauer E."/>
            <person name="Green P.J."/>
            <person name="Pearson G.A."/>
            <person name="Procaccini G."/>
            <person name="Duarte C.M."/>
            <person name="Schmutz J."/>
            <person name="Reusch T.B.H."/>
            <person name="Van de Peer Y."/>
        </authorList>
    </citation>
    <scope>NUCLEOTIDE SEQUENCE [LARGE SCALE GENOMIC DNA]</scope>
    <source>
        <strain evidence="2">cv. Finnish</strain>
    </source>
</reference>
<protein>
    <submittedName>
        <fullName evidence="1">Uncharacterized protein</fullName>
    </submittedName>
</protein>
<dbReference type="STRING" id="29655.A0A0K9NYL0"/>
<evidence type="ECO:0000313" key="1">
    <source>
        <dbReference type="EMBL" id="KMZ61788.1"/>
    </source>
</evidence>